<dbReference type="GO" id="GO:0005506">
    <property type="term" value="F:iron ion binding"/>
    <property type="evidence" value="ECO:0007669"/>
    <property type="project" value="InterPro"/>
</dbReference>
<dbReference type="SUPFAM" id="SSF47175">
    <property type="entry name" value="Cytochromes"/>
    <property type="match status" value="1"/>
</dbReference>
<dbReference type="InterPro" id="IPR010980">
    <property type="entry name" value="Cyt_c/b562"/>
</dbReference>
<organism evidence="1">
    <name type="scientific">hydrothermal vent metagenome</name>
    <dbReference type="NCBI Taxonomy" id="652676"/>
    <lineage>
        <taxon>unclassified sequences</taxon>
        <taxon>metagenomes</taxon>
        <taxon>ecological metagenomes</taxon>
    </lineage>
</organism>
<sequence length="138" mass="15907">MAKKTVLVALMSSVILSAGVTYTKKDRIKDMQTMATAMQDIQNGFYYNNFDMIKVGAISLSNTIDRVEPPLEEIEEKDVMTRYVNNKVQITNRIKKKINRKIKTLLERFKSGDPTQAIQAYTKIARECMACHVQLRKW</sequence>
<gene>
    <name evidence="1" type="ORF">MNB_SV-15-526</name>
</gene>
<dbReference type="AlphaFoldDB" id="A0A1W1EJ72"/>
<protein>
    <recommendedName>
        <fullName evidence="2">Cytochrome C</fullName>
    </recommendedName>
</protein>
<name>A0A1W1EJ72_9ZZZZ</name>
<proteinExistence type="predicted"/>
<accession>A0A1W1EJ72</accession>
<reference evidence="1" key="1">
    <citation type="submission" date="2016-10" db="EMBL/GenBank/DDBJ databases">
        <authorList>
            <person name="de Groot N.N."/>
        </authorList>
    </citation>
    <scope>NUCLEOTIDE SEQUENCE</scope>
</reference>
<dbReference type="GO" id="GO:0009055">
    <property type="term" value="F:electron transfer activity"/>
    <property type="evidence" value="ECO:0007669"/>
    <property type="project" value="InterPro"/>
</dbReference>
<dbReference type="GO" id="GO:0022900">
    <property type="term" value="P:electron transport chain"/>
    <property type="evidence" value="ECO:0007669"/>
    <property type="project" value="InterPro"/>
</dbReference>
<dbReference type="Gene3D" id="1.20.120.10">
    <property type="entry name" value="Cytochrome c/b562"/>
    <property type="match status" value="1"/>
</dbReference>
<dbReference type="GO" id="GO:0020037">
    <property type="term" value="F:heme binding"/>
    <property type="evidence" value="ECO:0007669"/>
    <property type="project" value="InterPro"/>
</dbReference>
<evidence type="ECO:0000313" key="1">
    <source>
        <dbReference type="EMBL" id="SHO80876.1"/>
    </source>
</evidence>
<dbReference type="EMBL" id="FRYL01000021">
    <property type="protein sequence ID" value="SHO80876.1"/>
    <property type="molecule type" value="Genomic_DNA"/>
</dbReference>
<evidence type="ECO:0008006" key="2">
    <source>
        <dbReference type="Google" id="ProtNLM"/>
    </source>
</evidence>